<accession>A0A5N6EEW5</accession>
<gene>
    <name evidence="2" type="ORF">BDV33DRAFT_180644</name>
</gene>
<keyword evidence="1" id="KW-0732">Signal</keyword>
<dbReference type="AlphaFoldDB" id="A0A5N6EEW5"/>
<dbReference type="EMBL" id="ML733499">
    <property type="protein sequence ID" value="KAB8215585.1"/>
    <property type="molecule type" value="Genomic_DNA"/>
</dbReference>
<protein>
    <recommendedName>
        <fullName evidence="4">Secreted protein</fullName>
    </recommendedName>
</protein>
<keyword evidence="3" id="KW-1185">Reference proteome</keyword>
<feature type="signal peptide" evidence="1">
    <location>
        <begin position="1"/>
        <end position="20"/>
    </location>
</feature>
<evidence type="ECO:0000313" key="2">
    <source>
        <dbReference type="EMBL" id="KAB8215585.1"/>
    </source>
</evidence>
<feature type="non-terminal residue" evidence="2">
    <location>
        <position position="81"/>
    </location>
</feature>
<evidence type="ECO:0008006" key="4">
    <source>
        <dbReference type="Google" id="ProtNLM"/>
    </source>
</evidence>
<sequence>MCCISVKWSLLLRFLWLIHTQYRDLQISKRNWVPTCNQPLVPRRQIFPYPICQKSIFSVGLYICGLTGFINPEHENVRLAV</sequence>
<organism evidence="2 3">
    <name type="scientific">Aspergillus novoparasiticus</name>
    <dbReference type="NCBI Taxonomy" id="986946"/>
    <lineage>
        <taxon>Eukaryota</taxon>
        <taxon>Fungi</taxon>
        <taxon>Dikarya</taxon>
        <taxon>Ascomycota</taxon>
        <taxon>Pezizomycotina</taxon>
        <taxon>Eurotiomycetes</taxon>
        <taxon>Eurotiomycetidae</taxon>
        <taxon>Eurotiales</taxon>
        <taxon>Aspergillaceae</taxon>
        <taxon>Aspergillus</taxon>
        <taxon>Aspergillus subgen. Circumdati</taxon>
    </lineage>
</organism>
<proteinExistence type="predicted"/>
<evidence type="ECO:0000313" key="3">
    <source>
        <dbReference type="Proteomes" id="UP000326799"/>
    </source>
</evidence>
<reference evidence="2 3" key="1">
    <citation type="submission" date="2019-04" db="EMBL/GenBank/DDBJ databases">
        <title>Fungal friends and foes A comparative genomics study of 23 Aspergillus species from section Flavi.</title>
        <authorList>
            <consortium name="DOE Joint Genome Institute"/>
            <person name="Kjaerbolling I."/>
            <person name="Vesth T.C."/>
            <person name="Frisvad J.C."/>
            <person name="Nybo J.L."/>
            <person name="Theobald S."/>
            <person name="Kildgaard S."/>
            <person name="Petersen T.I."/>
            <person name="Kuo A."/>
            <person name="Sato A."/>
            <person name="Lyhne E.K."/>
            <person name="Kogle M.E."/>
            <person name="Wiebenga A."/>
            <person name="Kun R.S."/>
            <person name="Lubbers R.J."/>
            <person name="Makela M.R."/>
            <person name="Barry K."/>
            <person name="Chovatia M."/>
            <person name="Clum A."/>
            <person name="Daum C."/>
            <person name="Haridas S."/>
            <person name="He G."/>
            <person name="LaButti K."/>
            <person name="Lipzen A."/>
            <person name="Mondo S."/>
            <person name="Pangilinan J."/>
            <person name="Riley R."/>
            <person name="Salamov A."/>
            <person name="Simmons B.A."/>
            <person name="Magnuson J.K."/>
            <person name="Henrissat B."/>
            <person name="Mortensen U.H."/>
            <person name="Larsen T.O."/>
            <person name="De vries R.P."/>
            <person name="Grigoriev I.V."/>
            <person name="Machida M."/>
            <person name="Baker S.E."/>
            <person name="Andersen M.R."/>
        </authorList>
    </citation>
    <scope>NUCLEOTIDE SEQUENCE [LARGE SCALE GENOMIC DNA]</scope>
    <source>
        <strain evidence="2 3">CBS 126849</strain>
    </source>
</reference>
<feature type="chain" id="PRO_5024969304" description="Secreted protein" evidence="1">
    <location>
        <begin position="21"/>
        <end position="81"/>
    </location>
</feature>
<dbReference type="Proteomes" id="UP000326799">
    <property type="component" value="Unassembled WGS sequence"/>
</dbReference>
<name>A0A5N6EEW5_9EURO</name>
<evidence type="ECO:0000256" key="1">
    <source>
        <dbReference type="SAM" id="SignalP"/>
    </source>
</evidence>